<dbReference type="RefSeq" id="WP_200127715.1">
    <property type="nucleotide sequence ID" value="NZ_CP054705.1"/>
</dbReference>
<gene>
    <name evidence="1" type="ORF">HUG15_05490</name>
    <name evidence="2" type="ORF">HUG15_05820</name>
</gene>
<organism evidence="1 3">
    <name type="scientific">Salicibibacter cibarius</name>
    <dbReference type="NCBI Taxonomy" id="2743000"/>
    <lineage>
        <taxon>Bacteria</taxon>
        <taxon>Bacillati</taxon>
        <taxon>Bacillota</taxon>
        <taxon>Bacilli</taxon>
        <taxon>Bacillales</taxon>
        <taxon>Bacillaceae</taxon>
        <taxon>Salicibibacter</taxon>
    </lineage>
</organism>
<evidence type="ECO:0000313" key="2">
    <source>
        <dbReference type="EMBL" id="QQK75172.1"/>
    </source>
</evidence>
<name>A0A7T6Z1F7_9BACI</name>
<dbReference type="EMBL" id="CP054705">
    <property type="protein sequence ID" value="QQK75172.1"/>
    <property type="molecule type" value="Genomic_DNA"/>
</dbReference>
<evidence type="ECO:0000313" key="1">
    <source>
        <dbReference type="EMBL" id="QQK75112.1"/>
    </source>
</evidence>
<dbReference type="AlphaFoldDB" id="A0A7T6Z1F7"/>
<accession>A0A7T6Z1F7</accession>
<sequence length="60" mass="7088">MEQSLELMKDTINDVAQNLDFEVTDEQKKEVLEQIFSTDEWAGIMMKIEGMFREMNVNDE</sequence>
<reference evidence="1 3" key="1">
    <citation type="submission" date="2020-06" db="EMBL/GenBank/DDBJ databases">
        <title>Genomic analysis of Salicibibacter sp. NKC5-3.</title>
        <authorList>
            <person name="Oh Y.J."/>
        </authorList>
    </citation>
    <scope>NUCLEOTIDE SEQUENCE [LARGE SCALE GENOMIC DNA]</scope>
    <source>
        <strain evidence="1 3">NKC5-3</strain>
    </source>
</reference>
<dbReference type="EMBL" id="CP054705">
    <property type="protein sequence ID" value="QQK75112.1"/>
    <property type="molecule type" value="Genomic_DNA"/>
</dbReference>
<dbReference type="KEGG" id="scia:HUG15_05820"/>
<protein>
    <submittedName>
        <fullName evidence="1">Uncharacterized protein</fullName>
    </submittedName>
</protein>
<evidence type="ECO:0000313" key="3">
    <source>
        <dbReference type="Proteomes" id="UP000595823"/>
    </source>
</evidence>
<dbReference type="Proteomes" id="UP000595823">
    <property type="component" value="Chromosome"/>
</dbReference>
<proteinExistence type="predicted"/>
<dbReference type="KEGG" id="scia:HUG15_05490"/>
<keyword evidence="3" id="KW-1185">Reference proteome</keyword>